<gene>
    <name evidence="1" type="ORF">EZJ43_09515</name>
</gene>
<dbReference type="Gene3D" id="3.20.20.70">
    <property type="entry name" value="Aldolase class I"/>
    <property type="match status" value="1"/>
</dbReference>
<accession>A0A4R5MKP9</accession>
<dbReference type="InterPro" id="IPR051913">
    <property type="entry name" value="GH2_Domain-Containing"/>
</dbReference>
<dbReference type="InterPro" id="IPR008979">
    <property type="entry name" value="Galactose-bd-like_sf"/>
</dbReference>
<proteinExistence type="predicted"/>
<comment type="caution">
    <text evidence="1">The sequence shown here is derived from an EMBL/GenBank/DDBJ whole genome shotgun (WGS) entry which is preliminary data.</text>
</comment>
<dbReference type="GO" id="GO:0005975">
    <property type="term" value="P:carbohydrate metabolic process"/>
    <property type="evidence" value="ECO:0007669"/>
    <property type="project" value="InterPro"/>
</dbReference>
<dbReference type="OrthoDB" id="3183911at2"/>
<reference evidence="1 2" key="1">
    <citation type="submission" date="2019-02" db="EMBL/GenBank/DDBJ databases">
        <title>Pedobacter sp. nov., a novel speices isolated from soil of pinguins habitat in Antarcitica.</title>
        <authorList>
            <person name="He R.-H."/>
        </authorList>
    </citation>
    <scope>NUCLEOTIDE SEQUENCE [LARGE SCALE GENOMIC DNA]</scope>
    <source>
        <strain evidence="1 2">E01020</strain>
    </source>
</reference>
<dbReference type="RefSeq" id="WP_133262477.1">
    <property type="nucleotide sequence ID" value="NZ_SJCY01000005.1"/>
</dbReference>
<dbReference type="InterPro" id="IPR006311">
    <property type="entry name" value="TAT_signal"/>
</dbReference>
<evidence type="ECO:0000313" key="2">
    <source>
        <dbReference type="Proteomes" id="UP000295668"/>
    </source>
</evidence>
<dbReference type="AlphaFoldDB" id="A0A4R5MKP9"/>
<dbReference type="PANTHER" id="PTHR42732">
    <property type="entry name" value="BETA-GALACTOSIDASE"/>
    <property type="match status" value="1"/>
</dbReference>
<keyword evidence="2" id="KW-1185">Reference proteome</keyword>
<dbReference type="InterPro" id="IPR017853">
    <property type="entry name" value="GH"/>
</dbReference>
<dbReference type="PANTHER" id="PTHR42732:SF1">
    <property type="entry name" value="BETA-MANNOSIDASE"/>
    <property type="match status" value="1"/>
</dbReference>
<name>A0A4R5MKP9_9SPHI</name>
<protein>
    <submittedName>
        <fullName evidence="1">Uncharacterized protein</fullName>
    </submittedName>
</protein>
<dbReference type="GO" id="GO:0004553">
    <property type="term" value="F:hydrolase activity, hydrolyzing O-glycosyl compounds"/>
    <property type="evidence" value="ECO:0007669"/>
    <property type="project" value="InterPro"/>
</dbReference>
<dbReference type="SUPFAM" id="SSF51445">
    <property type="entry name" value="(Trans)glycosidases"/>
    <property type="match status" value="1"/>
</dbReference>
<dbReference type="SUPFAM" id="SSF49785">
    <property type="entry name" value="Galactose-binding domain-like"/>
    <property type="match status" value="1"/>
</dbReference>
<evidence type="ECO:0000313" key="1">
    <source>
        <dbReference type="EMBL" id="TDG36231.1"/>
    </source>
</evidence>
<organism evidence="1 2">
    <name type="scientific">Pedobacter changchengzhani</name>
    <dbReference type="NCBI Taxonomy" id="2529274"/>
    <lineage>
        <taxon>Bacteria</taxon>
        <taxon>Pseudomonadati</taxon>
        <taxon>Bacteroidota</taxon>
        <taxon>Sphingobacteriia</taxon>
        <taxon>Sphingobacteriales</taxon>
        <taxon>Sphingobacteriaceae</taxon>
        <taxon>Pedobacter</taxon>
    </lineage>
</organism>
<dbReference type="Proteomes" id="UP000295668">
    <property type="component" value="Unassembled WGS sequence"/>
</dbReference>
<dbReference type="PROSITE" id="PS51318">
    <property type="entry name" value="TAT"/>
    <property type="match status" value="1"/>
</dbReference>
<dbReference type="InterPro" id="IPR013785">
    <property type="entry name" value="Aldolase_TIM"/>
</dbReference>
<dbReference type="EMBL" id="SJCY01000005">
    <property type="protein sequence ID" value="TDG36231.1"/>
    <property type="molecule type" value="Genomic_DNA"/>
</dbReference>
<sequence>MATNSRRKFLRNAGIGIAGLTILPKINSASSIIDEEKATALSENKQVDQAVEDFLAGKTNNPYLKRYEDLTLNSAIFEQGSYVLQNDHIARNIEWNKGKVTTTSLTNKFTGETYPLEGNEFTINVEGISSPLTANDFLVKNAKVDTIGDKTQVVLNLNSSKIPDLNLKLIYELKKGDFFGRKWLVLEPNPHIEFGITAIEVESLNFKSKVNCTHQGNGQPVYLDNLFLAMEWPTADNTFKDGKYTTTHWPAWNIAKETNSKIAVWGATPQGEVSNWFLEKYVPTIRATAPKPILVNNTWFDSTGANLKDYESTLKGYRKDLFAKHNIELQSFVIDDGWQNLESIYQPKSKEGFEALQKGIVDILPGCEMGLWLPISCAGPAGDRVWGLKNGYEVTILPKHYGDREYYTYCLLGKNYTKTFKERVDYIIKDLKVNYLKHDFNPNKCATPGHDHRITEGADLESQTEGRFFWMGYMREIEPTIYLNYTSGMNLSPWWLMGADCIWFGGSDFEGIGTGTGRDRVINYRDRQMYLEFVTNNNQFPTNAIMTHGIIKSNACMNWKTPIADWERDVLMYFGRGIMMWELYLTPELLTEKEWSFLAKIIKWAKKNNKVLSHNTRFLLGDPTKGEPYGYAHAEGNKCILFLRNPGETNDKHLLVQDDFKVIHTDVKADIPANFMDVNFDDKNWESVTLPRTNWRGIYETKYVAYRHGFKVPSEWKGKDVRFMFEGIQGDTVIYLNGKQIATHDDWQEPFEVKLANLINYDKENHLAIFVEKNVIEGDSGFFKQMREEYRVGIFMEIYLGIRDESPKPISFMLSEKTCGFDKKYSKAKVDWSYPENKKNPGSLKIGKPLELMLAPGELRVLELTLS</sequence>
<dbReference type="Gene3D" id="2.60.120.260">
    <property type="entry name" value="Galactose-binding domain-like"/>
    <property type="match status" value="1"/>
</dbReference>